<reference evidence="1 2" key="1">
    <citation type="submission" date="2017-02" db="EMBL/GenBank/DDBJ databases">
        <title>The new phylogeny of genus Mycobacterium.</title>
        <authorList>
            <person name="Tortoli E."/>
            <person name="Trovato A."/>
            <person name="Cirillo D.M."/>
        </authorList>
    </citation>
    <scope>NUCLEOTIDE SEQUENCE [LARGE SCALE GENOMIC DNA]</scope>
    <source>
        <strain evidence="1 2">DSM 44471</strain>
    </source>
</reference>
<dbReference type="Proteomes" id="UP000192566">
    <property type="component" value="Unassembled WGS sequence"/>
</dbReference>
<comment type="caution">
    <text evidence="1">The sequence shown here is derived from an EMBL/GenBank/DDBJ whole genome shotgun (WGS) entry which is preliminary data.</text>
</comment>
<gene>
    <name evidence="1" type="ORF">BST25_16915</name>
</gene>
<keyword evidence="2" id="KW-1185">Reference proteome</keyword>
<accession>A0A1X0DG81</accession>
<sequence length="70" mass="8279">MVMSIGRYNALIHELEELRRGVFDRLAVVRSKPKRNTHRREMFSRQQASFRVRIPDIMTDKRQTGGQYGS</sequence>
<protein>
    <submittedName>
        <fullName evidence="1">Uncharacterized protein</fullName>
    </submittedName>
</protein>
<proteinExistence type="predicted"/>
<organism evidence="1 2">
    <name type="scientific">Mycobacterium heidelbergense</name>
    <dbReference type="NCBI Taxonomy" id="53376"/>
    <lineage>
        <taxon>Bacteria</taxon>
        <taxon>Bacillati</taxon>
        <taxon>Actinomycetota</taxon>
        <taxon>Actinomycetes</taxon>
        <taxon>Mycobacteriales</taxon>
        <taxon>Mycobacteriaceae</taxon>
        <taxon>Mycobacterium</taxon>
        <taxon>Mycobacterium simiae complex</taxon>
    </lineage>
</organism>
<evidence type="ECO:0000313" key="2">
    <source>
        <dbReference type="Proteomes" id="UP000192566"/>
    </source>
</evidence>
<name>A0A1X0DG81_MYCHE</name>
<dbReference type="EMBL" id="MVHR01000026">
    <property type="protein sequence ID" value="ORA71406.1"/>
    <property type="molecule type" value="Genomic_DNA"/>
</dbReference>
<evidence type="ECO:0000313" key="1">
    <source>
        <dbReference type="EMBL" id="ORA71406.1"/>
    </source>
</evidence>
<dbReference type="AlphaFoldDB" id="A0A1X0DG81"/>